<feature type="coiled-coil region" evidence="6">
    <location>
        <begin position="65"/>
        <end position="96"/>
    </location>
</feature>
<dbReference type="GO" id="GO:0030254">
    <property type="term" value="P:protein secretion by the type III secretion system"/>
    <property type="evidence" value="ECO:0007669"/>
    <property type="project" value="InterPro"/>
</dbReference>
<dbReference type="EMBL" id="JACAQE010000012">
    <property type="protein sequence ID" value="NWC18178.1"/>
    <property type="molecule type" value="Genomic_DNA"/>
</dbReference>
<evidence type="ECO:0000256" key="1">
    <source>
        <dbReference type="ARBA" id="ARBA00004496"/>
    </source>
</evidence>
<dbReference type="Pfam" id="PF06188">
    <property type="entry name" value="HrpE"/>
    <property type="match status" value="1"/>
</dbReference>
<evidence type="ECO:0000256" key="4">
    <source>
        <dbReference type="ARBA" id="ARBA00022927"/>
    </source>
</evidence>
<comment type="subcellular location">
    <subcellularLocation>
        <location evidence="1">Cytoplasm</location>
    </subcellularLocation>
</comment>
<dbReference type="InterPro" id="IPR012842">
    <property type="entry name" value="T3SS_SctL/SctL2"/>
</dbReference>
<comment type="caution">
    <text evidence="7">The sequence shown here is derived from an EMBL/GenBank/DDBJ whole genome shotgun (WGS) entry which is preliminary data.</text>
</comment>
<keyword evidence="6" id="KW-0175">Coiled coil</keyword>
<evidence type="ECO:0000256" key="5">
    <source>
        <dbReference type="ARBA" id="ARBA00024335"/>
    </source>
</evidence>
<keyword evidence="2" id="KW-0813">Transport</keyword>
<dbReference type="InterPro" id="IPR009335">
    <property type="entry name" value="T3SS_HrpE/ATPase_suE"/>
</dbReference>
<gene>
    <name evidence="7" type="primary">sctL</name>
    <name evidence="7" type="ORF">HX845_31295</name>
</gene>
<evidence type="ECO:0000256" key="3">
    <source>
        <dbReference type="ARBA" id="ARBA00022490"/>
    </source>
</evidence>
<proteinExistence type="inferred from homology"/>
<evidence type="ECO:0000256" key="2">
    <source>
        <dbReference type="ARBA" id="ARBA00022448"/>
    </source>
</evidence>
<dbReference type="NCBIfam" id="TIGR02499">
    <property type="entry name" value="HrpE_YscL_not"/>
    <property type="match status" value="1"/>
</dbReference>
<reference evidence="7 8" key="1">
    <citation type="submission" date="2020-04" db="EMBL/GenBank/DDBJ databases">
        <title>Molecular characterization of pseudomonads from Agaricus bisporus reveal novel blotch 2 pathogens in Western Europe.</title>
        <authorList>
            <person name="Taparia T."/>
            <person name="Krijger M."/>
            <person name="Haynes E."/>
            <person name="Elpinstone J.G."/>
            <person name="Noble R."/>
            <person name="Van Der Wolf J."/>
        </authorList>
    </citation>
    <scope>NUCLEOTIDE SEQUENCE [LARGE SCALE GENOMIC DNA]</scope>
    <source>
        <strain evidence="7 8">IPO3738</strain>
    </source>
</reference>
<sequence>MSGWSRWRICHGRNSIPSGAPYSGGSGPHEPPLEPVIVLSLRRLSLGASALPHSPIVRLEQLAQAQEATDVLAAARAEAERLLADAREQCQRYLDQALGQFWGQANDFLQALDSEREALHQEVLVSAESVLVAAMTRLFGETGPAERVRALVGHLAGSQRQAVSAVLSCSPGLFDEVQAWLASSRFAQLWQLREDAFLGPQALRLSSDTGTFELDWEGLVRCLSLRGE</sequence>
<accession>A0A7Y8CGQ9</accession>
<dbReference type="Proteomes" id="UP000517547">
    <property type="component" value="Unassembled WGS sequence"/>
</dbReference>
<name>A0A7Y8CGQ9_9PSED</name>
<dbReference type="GO" id="GO:0005737">
    <property type="term" value="C:cytoplasm"/>
    <property type="evidence" value="ECO:0007669"/>
    <property type="project" value="UniProtKB-SubCell"/>
</dbReference>
<keyword evidence="4" id="KW-0653">Protein transport</keyword>
<keyword evidence="3" id="KW-0963">Cytoplasm</keyword>
<organism evidence="7 8">
    <name type="scientific">Pseudomonas gingeri</name>
    <dbReference type="NCBI Taxonomy" id="117681"/>
    <lineage>
        <taxon>Bacteria</taxon>
        <taxon>Pseudomonadati</taxon>
        <taxon>Pseudomonadota</taxon>
        <taxon>Gammaproteobacteria</taxon>
        <taxon>Pseudomonadales</taxon>
        <taxon>Pseudomonadaceae</taxon>
        <taxon>Pseudomonas</taxon>
    </lineage>
</organism>
<comment type="similarity">
    <text evidence="5">Belongs to the SctL stator family.</text>
</comment>
<protein>
    <submittedName>
        <fullName evidence="7">Type III secretion system stator protein SctL</fullName>
    </submittedName>
</protein>
<evidence type="ECO:0000313" key="7">
    <source>
        <dbReference type="EMBL" id="NWC18178.1"/>
    </source>
</evidence>
<evidence type="ECO:0000313" key="8">
    <source>
        <dbReference type="Proteomes" id="UP000517547"/>
    </source>
</evidence>
<evidence type="ECO:0000256" key="6">
    <source>
        <dbReference type="SAM" id="Coils"/>
    </source>
</evidence>
<dbReference type="AlphaFoldDB" id="A0A7Y8CGQ9"/>